<reference evidence="1 2" key="1">
    <citation type="submission" date="2019-04" db="EMBL/GenBank/DDBJ databases">
        <title>Draft genome of the big-headed turtle Platysternon megacephalum.</title>
        <authorList>
            <person name="Gong S."/>
        </authorList>
    </citation>
    <scope>NUCLEOTIDE SEQUENCE [LARGE SCALE GENOMIC DNA]</scope>
    <source>
        <strain evidence="1">DO16091913</strain>
        <tissue evidence="1">Muscle</tissue>
    </source>
</reference>
<accession>A0A4D9DKI8</accession>
<reference evidence="1 2" key="2">
    <citation type="submission" date="2019-04" db="EMBL/GenBank/DDBJ databases">
        <title>The genome sequence of big-headed turtle.</title>
        <authorList>
            <person name="Gong S."/>
        </authorList>
    </citation>
    <scope>NUCLEOTIDE SEQUENCE [LARGE SCALE GENOMIC DNA]</scope>
    <source>
        <strain evidence="1">DO16091913</strain>
        <tissue evidence="1">Muscle</tissue>
    </source>
</reference>
<sequence length="125" mass="13535">MRRGPRTSGFLAPLGTWTSASERLANNQGREGTAAGQERGVLWFGHWRAECGRVALVAQLKCTEAFLPLPSCASREKNSLLGASRLQESFAQDLSDDTDKGMSCRIRIYVVSANHDGDPGTLVTP</sequence>
<name>A0A4D9DKI8_9SAUR</name>
<dbReference type="AlphaFoldDB" id="A0A4D9DKI8"/>
<organism evidence="1 2">
    <name type="scientific">Platysternon megacephalum</name>
    <name type="common">big-headed turtle</name>
    <dbReference type="NCBI Taxonomy" id="55544"/>
    <lineage>
        <taxon>Eukaryota</taxon>
        <taxon>Metazoa</taxon>
        <taxon>Chordata</taxon>
        <taxon>Craniata</taxon>
        <taxon>Vertebrata</taxon>
        <taxon>Euteleostomi</taxon>
        <taxon>Archelosauria</taxon>
        <taxon>Testudinata</taxon>
        <taxon>Testudines</taxon>
        <taxon>Cryptodira</taxon>
        <taxon>Durocryptodira</taxon>
        <taxon>Testudinoidea</taxon>
        <taxon>Platysternidae</taxon>
        <taxon>Platysternon</taxon>
    </lineage>
</organism>
<comment type="caution">
    <text evidence="1">The sequence shown here is derived from an EMBL/GenBank/DDBJ whole genome shotgun (WGS) entry which is preliminary data.</text>
</comment>
<keyword evidence="2" id="KW-1185">Reference proteome</keyword>
<evidence type="ECO:0000313" key="1">
    <source>
        <dbReference type="EMBL" id="TFJ97794.1"/>
    </source>
</evidence>
<evidence type="ECO:0000313" key="2">
    <source>
        <dbReference type="Proteomes" id="UP000297703"/>
    </source>
</evidence>
<dbReference type="EMBL" id="QXTE01000460">
    <property type="protein sequence ID" value="TFJ97794.1"/>
    <property type="molecule type" value="Genomic_DNA"/>
</dbReference>
<gene>
    <name evidence="1" type="ORF">DR999_PMT20318</name>
</gene>
<proteinExistence type="predicted"/>
<dbReference type="Proteomes" id="UP000297703">
    <property type="component" value="Unassembled WGS sequence"/>
</dbReference>
<protein>
    <submittedName>
        <fullName evidence="1">Uncharacterized protein</fullName>
    </submittedName>
</protein>